<accession>A0A1H3IVP2</accession>
<dbReference type="OrthoDB" id="9803265at2"/>
<dbReference type="Pfam" id="PF16316">
    <property type="entry name" value="DUF4956"/>
    <property type="match status" value="1"/>
</dbReference>
<evidence type="ECO:0000313" key="2">
    <source>
        <dbReference type="EMBL" id="SDY31806.1"/>
    </source>
</evidence>
<reference evidence="3" key="1">
    <citation type="submission" date="2016-10" db="EMBL/GenBank/DDBJ databases">
        <authorList>
            <person name="Varghese N."/>
            <person name="Submissions S."/>
        </authorList>
    </citation>
    <scope>NUCLEOTIDE SEQUENCE [LARGE SCALE GENOMIC DNA]</scope>
    <source>
        <strain evidence="3">VPI 5359</strain>
    </source>
</reference>
<dbReference type="STRING" id="1528.SAMN04488579_12518"/>
<keyword evidence="1" id="KW-0472">Membrane</keyword>
<feature type="transmembrane region" description="Helical" evidence="1">
    <location>
        <begin position="46"/>
        <end position="74"/>
    </location>
</feature>
<keyword evidence="1" id="KW-0812">Transmembrane</keyword>
<proteinExistence type="predicted"/>
<dbReference type="InterPro" id="IPR032531">
    <property type="entry name" value="DUF4956"/>
</dbReference>
<keyword evidence="1" id="KW-1133">Transmembrane helix</keyword>
<keyword evidence="3" id="KW-1185">Reference proteome</keyword>
<feature type="transmembrane region" description="Helical" evidence="1">
    <location>
        <begin position="12"/>
        <end position="34"/>
    </location>
</feature>
<dbReference type="AlphaFoldDB" id="A0A1H3IVP2"/>
<dbReference type="EMBL" id="FNOU01000025">
    <property type="protein sequence ID" value="SDY31806.1"/>
    <property type="molecule type" value="Genomic_DNA"/>
</dbReference>
<gene>
    <name evidence="2" type="ORF">SAMN04488579_12518</name>
</gene>
<name>A0A1H3IVP2_EUBBA</name>
<protein>
    <recommendedName>
        <fullName evidence="4">DUF4956 domain-containing protein</fullName>
    </recommendedName>
</protein>
<dbReference type="Proteomes" id="UP000199652">
    <property type="component" value="Unassembled WGS sequence"/>
</dbReference>
<feature type="transmembrane region" description="Helical" evidence="1">
    <location>
        <begin position="94"/>
        <end position="127"/>
    </location>
</feature>
<evidence type="ECO:0008006" key="4">
    <source>
        <dbReference type="Google" id="ProtNLM"/>
    </source>
</evidence>
<organism evidence="2 3">
    <name type="scientific">Eubacterium barkeri</name>
    <name type="common">Clostridium barkeri</name>
    <dbReference type="NCBI Taxonomy" id="1528"/>
    <lineage>
        <taxon>Bacteria</taxon>
        <taxon>Bacillati</taxon>
        <taxon>Bacillota</taxon>
        <taxon>Clostridia</taxon>
        <taxon>Eubacteriales</taxon>
        <taxon>Eubacteriaceae</taxon>
        <taxon>Eubacterium</taxon>
    </lineage>
</organism>
<evidence type="ECO:0000256" key="1">
    <source>
        <dbReference type="SAM" id="Phobius"/>
    </source>
</evidence>
<dbReference type="RefSeq" id="WP_090246792.1">
    <property type="nucleotide sequence ID" value="NZ_FNOU01000025.1"/>
</dbReference>
<sequence length="223" mass="23945">MFTSIINTTTGVTIGSALVCTAAAVVLGVLIALVHMKTGSYTRSFVLTLAVMPVLVQMVIMMASGNLGTSVAVLGTFSLVRFRSVPGSAREIASIFYAMAVGLAMGMGQVLFGIIMAIIVGAVILGLNFIPSSKGRSLEKRLTILIPENLDYTDIFEDIFNQYLKKTELQSVKTTNLGSMYELEYVVVLQSADIEKEMIDAIRCRNGNLTVICGRGQTISTTL</sequence>
<evidence type="ECO:0000313" key="3">
    <source>
        <dbReference type="Proteomes" id="UP000199652"/>
    </source>
</evidence>